<dbReference type="Proteomes" id="UP000619244">
    <property type="component" value="Unassembled WGS sequence"/>
</dbReference>
<dbReference type="Pfam" id="PF13559">
    <property type="entry name" value="DUF4129"/>
    <property type="match status" value="1"/>
</dbReference>
<keyword evidence="2" id="KW-0812">Transmembrane</keyword>
<evidence type="ECO:0000313" key="5">
    <source>
        <dbReference type="Proteomes" id="UP000619244"/>
    </source>
</evidence>
<keyword evidence="2" id="KW-1133">Transmembrane helix</keyword>
<proteinExistence type="predicted"/>
<dbReference type="AlphaFoldDB" id="A0A918NYL0"/>
<name>A0A918NYL0_9ACTN</name>
<evidence type="ECO:0000259" key="3">
    <source>
        <dbReference type="Pfam" id="PF13559"/>
    </source>
</evidence>
<feature type="domain" description="Protein-glutamine gamma-glutamyltransferase-like C-terminal" evidence="3">
    <location>
        <begin position="151"/>
        <end position="221"/>
    </location>
</feature>
<dbReference type="RefSeq" id="WP_190194306.1">
    <property type="nucleotide sequence ID" value="NZ_BMVU01000058.1"/>
</dbReference>
<evidence type="ECO:0000256" key="2">
    <source>
        <dbReference type="SAM" id="Phobius"/>
    </source>
</evidence>
<accession>A0A918NYL0</accession>
<protein>
    <submittedName>
        <fullName evidence="4">Membrane protein</fullName>
    </submittedName>
</protein>
<keyword evidence="2" id="KW-0472">Membrane</keyword>
<feature type="region of interest" description="Disordered" evidence="1">
    <location>
        <begin position="225"/>
        <end position="247"/>
    </location>
</feature>
<feature type="region of interest" description="Disordered" evidence="1">
    <location>
        <begin position="12"/>
        <end position="41"/>
    </location>
</feature>
<organism evidence="4 5">
    <name type="scientific">Streptomyces minutiscleroticus</name>
    <dbReference type="NCBI Taxonomy" id="68238"/>
    <lineage>
        <taxon>Bacteria</taxon>
        <taxon>Bacillati</taxon>
        <taxon>Actinomycetota</taxon>
        <taxon>Actinomycetes</taxon>
        <taxon>Kitasatosporales</taxon>
        <taxon>Streptomycetaceae</taxon>
        <taxon>Streptomyces</taxon>
    </lineage>
</organism>
<dbReference type="InterPro" id="IPR025403">
    <property type="entry name" value="TgpA-like_C"/>
</dbReference>
<reference evidence="4" key="1">
    <citation type="journal article" date="2014" name="Int. J. Syst. Evol. Microbiol.">
        <title>Complete genome sequence of Corynebacterium casei LMG S-19264T (=DSM 44701T), isolated from a smear-ripened cheese.</title>
        <authorList>
            <consortium name="US DOE Joint Genome Institute (JGI-PGF)"/>
            <person name="Walter F."/>
            <person name="Albersmeier A."/>
            <person name="Kalinowski J."/>
            <person name="Ruckert C."/>
        </authorList>
    </citation>
    <scope>NUCLEOTIDE SEQUENCE</scope>
    <source>
        <strain evidence="4">JCM 4790</strain>
    </source>
</reference>
<dbReference type="EMBL" id="BMVU01000058">
    <property type="protein sequence ID" value="GGY06208.1"/>
    <property type="molecule type" value="Genomic_DNA"/>
</dbReference>
<gene>
    <name evidence="4" type="ORF">GCM10010358_69430</name>
</gene>
<feature type="transmembrane region" description="Helical" evidence="2">
    <location>
        <begin position="84"/>
        <end position="105"/>
    </location>
</feature>
<keyword evidence="5" id="KW-1185">Reference proteome</keyword>
<evidence type="ECO:0000256" key="1">
    <source>
        <dbReference type="SAM" id="MobiDB-lite"/>
    </source>
</evidence>
<comment type="caution">
    <text evidence="4">The sequence shown here is derived from an EMBL/GenBank/DDBJ whole genome shotgun (WGS) entry which is preliminary data.</text>
</comment>
<sequence>MAGGVLPVALGPPRSGGTGVRALPYADDAPPVTVPRDPAREAARRELSRRMYHEDDPGLVQRTLNAFWDWVGDLFSRAASATPGGSLGLLIVVLAALALIALLWWRLGGPRRTPAPAAALFEDRPRTAAEHRAAAEAHAAQGHWNQAVQERMRAIVRSLEERALLDVRPGRTADEAAAEAARALPAHSGELRAAARDFDDVAYGGRAATRQTYDRLTALDRDVERSRPVLVGDGAPDTVRTGPGAAE</sequence>
<reference evidence="4" key="2">
    <citation type="submission" date="2020-09" db="EMBL/GenBank/DDBJ databases">
        <authorList>
            <person name="Sun Q."/>
            <person name="Ohkuma M."/>
        </authorList>
    </citation>
    <scope>NUCLEOTIDE SEQUENCE</scope>
    <source>
        <strain evidence="4">JCM 4790</strain>
    </source>
</reference>
<evidence type="ECO:0000313" key="4">
    <source>
        <dbReference type="EMBL" id="GGY06208.1"/>
    </source>
</evidence>